<dbReference type="SUPFAM" id="SSF142984">
    <property type="entry name" value="Nqo1 middle domain-like"/>
    <property type="match status" value="1"/>
</dbReference>
<evidence type="ECO:0000256" key="4">
    <source>
        <dbReference type="ARBA" id="ARBA00019901"/>
    </source>
</evidence>
<gene>
    <name evidence="16" type="ORF">KPZU09_71410</name>
</gene>
<evidence type="ECO:0000256" key="2">
    <source>
        <dbReference type="ARBA" id="ARBA00001966"/>
    </source>
</evidence>
<dbReference type="GO" id="GO:0051539">
    <property type="term" value="F:4 iron, 4 sulfur cluster binding"/>
    <property type="evidence" value="ECO:0007669"/>
    <property type="project" value="UniProtKB-UniRule"/>
</dbReference>
<evidence type="ECO:0000259" key="15">
    <source>
        <dbReference type="SMART" id="SM00928"/>
    </source>
</evidence>
<dbReference type="GO" id="GO:0048038">
    <property type="term" value="F:quinone binding"/>
    <property type="evidence" value="ECO:0007669"/>
    <property type="project" value="UniProtKB-KW"/>
</dbReference>
<evidence type="ECO:0000256" key="3">
    <source>
        <dbReference type="ARBA" id="ARBA00007523"/>
    </source>
</evidence>
<evidence type="ECO:0000256" key="8">
    <source>
        <dbReference type="ARBA" id="ARBA00022723"/>
    </source>
</evidence>
<dbReference type="GO" id="GO:0010181">
    <property type="term" value="F:FMN binding"/>
    <property type="evidence" value="ECO:0007669"/>
    <property type="project" value="InterPro"/>
</dbReference>
<dbReference type="InterPro" id="IPR011537">
    <property type="entry name" value="NADH-UbQ_OxRdtase_suF"/>
</dbReference>
<dbReference type="PROSITE" id="PS00644">
    <property type="entry name" value="COMPLEX1_51K_1"/>
    <property type="match status" value="1"/>
</dbReference>
<comment type="caution">
    <text evidence="16">The sequence shown here is derived from an EMBL/GenBank/DDBJ whole genome shotgun (WGS) entry which is preliminary data.</text>
</comment>
<comment type="cofactor">
    <cofactor evidence="2 14">
        <name>[4Fe-4S] cluster</name>
        <dbReference type="ChEBI" id="CHEBI:49883"/>
    </cofactor>
</comment>
<comment type="cofactor">
    <cofactor evidence="1 14">
        <name>FMN</name>
        <dbReference type="ChEBI" id="CHEBI:58210"/>
    </cofactor>
</comment>
<evidence type="ECO:0000313" key="16">
    <source>
        <dbReference type="EMBL" id="GHK57405.1"/>
    </source>
</evidence>
<dbReference type="Gene3D" id="1.20.1440.230">
    <property type="entry name" value="NADH-ubiquinone oxidoreductase 51kDa subunit, iron-sulphur binding domain"/>
    <property type="match status" value="1"/>
</dbReference>
<evidence type="ECO:0000256" key="7">
    <source>
        <dbReference type="ARBA" id="ARBA00022643"/>
    </source>
</evidence>
<proteinExistence type="inferred from homology"/>
<dbReference type="Gene3D" id="3.40.50.11540">
    <property type="entry name" value="NADH-ubiquinone oxidoreductase 51kDa subunit"/>
    <property type="match status" value="1"/>
</dbReference>
<organism evidence="16 17">
    <name type="scientific">Klebsiella pneumoniae</name>
    <dbReference type="NCBI Taxonomy" id="573"/>
    <lineage>
        <taxon>Bacteria</taxon>
        <taxon>Pseudomonadati</taxon>
        <taxon>Pseudomonadota</taxon>
        <taxon>Gammaproteobacteria</taxon>
        <taxon>Enterobacterales</taxon>
        <taxon>Enterobacteriaceae</taxon>
        <taxon>Klebsiella/Raoultella group</taxon>
        <taxon>Klebsiella</taxon>
        <taxon>Klebsiella pneumoniae complex</taxon>
    </lineage>
</organism>
<keyword evidence="5 14" id="KW-0004">4Fe-4S</keyword>
<dbReference type="GO" id="GO:0008137">
    <property type="term" value="F:NADH dehydrogenase (ubiquinone) activity"/>
    <property type="evidence" value="ECO:0007669"/>
    <property type="project" value="InterPro"/>
</dbReference>
<evidence type="ECO:0000256" key="12">
    <source>
        <dbReference type="ARBA" id="ARBA00023027"/>
    </source>
</evidence>
<dbReference type="InterPro" id="IPR001949">
    <property type="entry name" value="NADH-UbQ_OxRdtase_51kDa_CS"/>
</dbReference>
<dbReference type="PANTHER" id="PTHR43578:SF3">
    <property type="entry name" value="NADH-QUINONE OXIDOREDUCTASE SUBUNIT F"/>
    <property type="match status" value="1"/>
</dbReference>
<comment type="similarity">
    <text evidence="3 14">Belongs to the complex I 51 kDa subunit family.</text>
</comment>
<feature type="domain" description="NADH-ubiquinone oxidoreductase 51kDa subunit iron-sulphur binding" evidence="15">
    <location>
        <begin position="336"/>
        <end position="380"/>
    </location>
</feature>
<dbReference type="NCBIfam" id="NF008436">
    <property type="entry name" value="PRK11278.1"/>
    <property type="match status" value="1"/>
</dbReference>
<keyword evidence="14" id="KW-0874">Quinone</keyword>
<keyword evidence="10 14" id="KW-0408">Iron</keyword>
<dbReference type="SUPFAM" id="SSF142019">
    <property type="entry name" value="Nqo1 FMN-binding domain-like"/>
    <property type="match status" value="1"/>
</dbReference>
<evidence type="ECO:0000313" key="17">
    <source>
        <dbReference type="Proteomes" id="UP000655094"/>
    </source>
</evidence>
<dbReference type="PANTHER" id="PTHR43578">
    <property type="entry name" value="NADH-QUINONE OXIDOREDUCTASE SUBUNIT F"/>
    <property type="match status" value="1"/>
</dbReference>
<keyword evidence="9" id="KW-1278">Translocase</keyword>
<dbReference type="FunFam" id="3.10.20.600:FF:000002">
    <property type="entry name" value="NADH-quinone oxidoreductase subunit F"/>
    <property type="match status" value="1"/>
</dbReference>
<dbReference type="PROSITE" id="PS00645">
    <property type="entry name" value="COMPLEX1_51K_2"/>
    <property type="match status" value="1"/>
</dbReference>
<dbReference type="AlphaFoldDB" id="A0A919I0A9"/>
<evidence type="ECO:0000256" key="9">
    <source>
        <dbReference type="ARBA" id="ARBA00022967"/>
    </source>
</evidence>
<comment type="function">
    <text evidence="14">NDH-1 shuttles electrons from NADH, via FMN and iron-sulfur (Fe-S) centers, to quinones in the respiratory chain.</text>
</comment>
<evidence type="ECO:0000256" key="5">
    <source>
        <dbReference type="ARBA" id="ARBA00022485"/>
    </source>
</evidence>
<evidence type="ECO:0000256" key="11">
    <source>
        <dbReference type="ARBA" id="ARBA00023014"/>
    </source>
</evidence>
<reference evidence="16" key="1">
    <citation type="submission" date="2020-10" db="EMBL/GenBank/DDBJ databases">
        <title>Genome Sequence of ESBL Producing Zambian Clinical Strains.</title>
        <authorList>
            <person name="Shawa M."/>
            <person name="Furuta Y."/>
            <person name="Simbotwe M."/>
            <person name="Mulenga E."/>
            <person name="Mubanga M."/>
            <person name="Mulenga G."/>
            <person name="Kaile C."/>
            <person name="Zorigt T."/>
            <person name="Hang'ombe B."/>
            <person name="Higashi H."/>
        </authorList>
    </citation>
    <scope>NUCLEOTIDE SEQUENCE</scope>
    <source>
        <strain evidence="16">Zam_UTH_09</strain>
    </source>
</reference>
<keyword evidence="7 14" id="KW-0288">FMN</keyword>
<evidence type="ECO:0000256" key="13">
    <source>
        <dbReference type="ARBA" id="ARBA00047712"/>
    </source>
</evidence>
<name>A0A919I0A9_KLEPN</name>
<evidence type="ECO:0000256" key="10">
    <source>
        <dbReference type="ARBA" id="ARBA00023004"/>
    </source>
</evidence>
<keyword evidence="6 14" id="KW-0285">Flavoprotein</keyword>
<comment type="catalytic activity">
    <reaction evidence="13 14">
        <text>a quinone + NADH + 5 H(+)(in) = a quinol + NAD(+) + 4 H(+)(out)</text>
        <dbReference type="Rhea" id="RHEA:57888"/>
        <dbReference type="ChEBI" id="CHEBI:15378"/>
        <dbReference type="ChEBI" id="CHEBI:24646"/>
        <dbReference type="ChEBI" id="CHEBI:57540"/>
        <dbReference type="ChEBI" id="CHEBI:57945"/>
        <dbReference type="ChEBI" id="CHEBI:132124"/>
    </reaction>
</comment>
<dbReference type="NCBIfam" id="TIGR01959">
    <property type="entry name" value="nuoF_fam"/>
    <property type="match status" value="1"/>
</dbReference>
<dbReference type="InterPro" id="IPR037225">
    <property type="entry name" value="Nuo51_FMN-bd_sf"/>
</dbReference>
<protein>
    <recommendedName>
        <fullName evidence="4 14">NADH-quinone oxidoreductase subunit F</fullName>
        <ecNumber evidence="14">7.1.1.-</ecNumber>
    </recommendedName>
</protein>
<dbReference type="EC" id="7.1.1.-" evidence="14"/>
<dbReference type="Gene3D" id="6.10.250.1450">
    <property type="match status" value="1"/>
</dbReference>
<evidence type="ECO:0000256" key="6">
    <source>
        <dbReference type="ARBA" id="ARBA00022630"/>
    </source>
</evidence>
<accession>A0A919I0A9</accession>
<dbReference type="InterPro" id="IPR011538">
    <property type="entry name" value="Nuo51_FMN-bd"/>
</dbReference>
<dbReference type="Gene3D" id="3.10.20.600">
    <property type="match status" value="1"/>
</dbReference>
<evidence type="ECO:0000256" key="14">
    <source>
        <dbReference type="RuleBase" id="RU364066"/>
    </source>
</evidence>
<dbReference type="SUPFAM" id="SSF140490">
    <property type="entry name" value="Nqo1C-terminal domain-like"/>
    <property type="match status" value="1"/>
</dbReference>
<dbReference type="InterPro" id="IPR019575">
    <property type="entry name" value="Nuop51_4Fe4S-bd"/>
</dbReference>
<keyword evidence="11 14" id="KW-0411">Iron-sulfur</keyword>
<dbReference type="GO" id="GO:0046872">
    <property type="term" value="F:metal ion binding"/>
    <property type="evidence" value="ECO:0007669"/>
    <property type="project" value="UniProtKB-KW"/>
</dbReference>
<dbReference type="EMBL" id="BNFF01000002">
    <property type="protein sequence ID" value="GHK57405.1"/>
    <property type="molecule type" value="Genomic_DNA"/>
</dbReference>
<dbReference type="SMART" id="SM00928">
    <property type="entry name" value="NADH_4Fe-4S"/>
    <property type="match status" value="1"/>
</dbReference>
<dbReference type="Proteomes" id="UP000655094">
    <property type="component" value="Unassembled WGS sequence"/>
</dbReference>
<keyword evidence="12 14" id="KW-0520">NAD</keyword>
<dbReference type="InterPro" id="IPR037207">
    <property type="entry name" value="Nuop51_4Fe4S-bd_sf"/>
</dbReference>
<sequence length="484" mass="53385">MKTVIRTAETHPLTWRLRDDKQPVWLDEYRSKNGYEGARKALTGMAPDEIVTAVKDAGLKGRGGAGFSTGLKWSLMPKDESMNIRYLLCNADEMEPGTYKDRLLMEQLPHLLVEGMLISAFALKAYRGYIFLRGEYIEAAQHLRRAIAEATEAGLLGKNILGTGFDFELFVHTGAGRYICGEETALINSLEGRRANPRSKPPFPASSGVWGKPTCVNNVETLCNVPAILANGVEWYQNISTSKDAGTKLMGFSGRVKNPGVWELPFGTTAREILEDYAGGMRDGLKFKARQPGGAGTDFLTEAHLDLPMEFESIGKAGSRLGTSLAMAVDHEINMVSLVRNLEEFFARESCGWCTPCRDGLPWSVKILRARSAAKASPAISKPLSNCVDSSARVKPSARTRRVRSSRYRARLNISAKNSRLALSSSSAIPMQSTGFSRTCLRRAGNLKVFYFWKHANGYDSCRRQRIRGQRGGQPARGLSLSWS</sequence>
<evidence type="ECO:0000256" key="1">
    <source>
        <dbReference type="ARBA" id="ARBA00001917"/>
    </source>
</evidence>
<dbReference type="FunFam" id="3.40.50.11540:FF:000001">
    <property type="entry name" value="NADH dehydrogenase [ubiquinone] flavoprotein 1, mitochondrial"/>
    <property type="match status" value="1"/>
</dbReference>
<dbReference type="Pfam" id="PF10589">
    <property type="entry name" value="NADH_4Fe-4S"/>
    <property type="match status" value="1"/>
</dbReference>
<dbReference type="GO" id="GO:0051287">
    <property type="term" value="F:NAD binding"/>
    <property type="evidence" value="ECO:0007669"/>
    <property type="project" value="UniProtKB-UniRule"/>
</dbReference>
<keyword evidence="8 14" id="KW-0479">Metal-binding</keyword>
<dbReference type="Pfam" id="PF01512">
    <property type="entry name" value="Complex1_51K"/>
    <property type="match status" value="1"/>
</dbReference>